<keyword evidence="2" id="KW-1185">Reference proteome</keyword>
<dbReference type="EMBL" id="VBQZ03000023">
    <property type="protein sequence ID" value="MXQ84863.1"/>
    <property type="molecule type" value="Genomic_DNA"/>
</dbReference>
<reference evidence="1" key="1">
    <citation type="submission" date="2019-10" db="EMBL/GenBank/DDBJ databases">
        <title>The sequence and de novo assembly of the wild yak genome.</title>
        <authorList>
            <person name="Liu Y."/>
        </authorList>
    </citation>
    <scope>NUCLEOTIDE SEQUENCE [LARGE SCALE GENOMIC DNA]</scope>
    <source>
        <strain evidence="1">WY2019</strain>
    </source>
</reference>
<evidence type="ECO:0000313" key="1">
    <source>
        <dbReference type="EMBL" id="MXQ84863.1"/>
    </source>
</evidence>
<proteinExistence type="predicted"/>
<dbReference type="AlphaFoldDB" id="A0A6B0RBL1"/>
<dbReference type="Proteomes" id="UP000322234">
    <property type="component" value="Unassembled WGS sequence"/>
</dbReference>
<comment type="caution">
    <text evidence="1">The sequence shown here is derived from an EMBL/GenBank/DDBJ whole genome shotgun (WGS) entry which is preliminary data.</text>
</comment>
<name>A0A6B0RBL1_9CETA</name>
<gene>
    <name evidence="1" type="ORF">E5288_WYG021460</name>
</gene>
<protein>
    <submittedName>
        <fullName evidence="1">Uncharacterized protein</fullName>
    </submittedName>
</protein>
<evidence type="ECO:0000313" key="2">
    <source>
        <dbReference type="Proteomes" id="UP000322234"/>
    </source>
</evidence>
<organism evidence="1 2">
    <name type="scientific">Bos mutus</name>
    <name type="common">wild yak</name>
    <dbReference type="NCBI Taxonomy" id="72004"/>
    <lineage>
        <taxon>Eukaryota</taxon>
        <taxon>Metazoa</taxon>
        <taxon>Chordata</taxon>
        <taxon>Craniata</taxon>
        <taxon>Vertebrata</taxon>
        <taxon>Euteleostomi</taxon>
        <taxon>Mammalia</taxon>
        <taxon>Eutheria</taxon>
        <taxon>Laurasiatheria</taxon>
        <taxon>Artiodactyla</taxon>
        <taxon>Ruminantia</taxon>
        <taxon>Pecora</taxon>
        <taxon>Bovidae</taxon>
        <taxon>Bovinae</taxon>
        <taxon>Bos</taxon>
    </lineage>
</organism>
<sequence length="153" mass="17030">MHVTEVKLVEGITFIVLLKEKQQLLPREYIREQNSDRSPYDPFNYGAVQVLSLTPKLKDASIMDGISNILAVSLTISTAAMAHPLSGLNLVNKHSAYHCPEYNLCQKVYPEISTLFIGDPPEKSAQVSFLANPQTVLQTCNSNDERFSVLASY</sequence>
<accession>A0A6B0RBL1</accession>